<dbReference type="EMBL" id="UAWL01000006">
    <property type="protein sequence ID" value="SQB99526.1"/>
    <property type="molecule type" value="Genomic_DNA"/>
</dbReference>
<keyword evidence="1" id="KW-0472">Membrane</keyword>
<proteinExistence type="predicted"/>
<dbReference type="InterPro" id="IPR027853">
    <property type="entry name" value="DUF4492"/>
</dbReference>
<dbReference type="Proteomes" id="UP000250166">
    <property type="component" value="Unassembled WGS sequence"/>
</dbReference>
<keyword evidence="1" id="KW-0812">Transmembrane</keyword>
<accession>A0A2X3BJN3</accession>
<evidence type="ECO:0000313" key="3">
    <source>
        <dbReference type="Proteomes" id="UP000250166"/>
    </source>
</evidence>
<sequence>MLRNLINFYAQGFRNMKLGKILWKIIFIKLFVLFVLLRFFVYDGSLKDIGDERAKSAFVLENLTKEQSFSQNTTHAIKE</sequence>
<organism evidence="2 3">
    <name type="scientific">Helicobacter fennelliae</name>
    <dbReference type="NCBI Taxonomy" id="215"/>
    <lineage>
        <taxon>Bacteria</taxon>
        <taxon>Pseudomonadati</taxon>
        <taxon>Campylobacterota</taxon>
        <taxon>Epsilonproteobacteria</taxon>
        <taxon>Campylobacterales</taxon>
        <taxon>Helicobacteraceae</taxon>
        <taxon>Helicobacter</taxon>
    </lineage>
</organism>
<reference evidence="2 3" key="1">
    <citation type="submission" date="2018-06" db="EMBL/GenBank/DDBJ databases">
        <authorList>
            <consortium name="Pathogen Informatics"/>
            <person name="Doyle S."/>
        </authorList>
    </citation>
    <scope>NUCLEOTIDE SEQUENCE [LARGE SCALE GENOMIC DNA]</scope>
    <source>
        <strain evidence="2 3">NCTC13102</strain>
    </source>
</reference>
<protein>
    <recommendedName>
        <fullName evidence="4">DUF4492 domain-containing protein</fullName>
    </recommendedName>
</protein>
<keyword evidence="1" id="KW-1133">Transmembrane helix</keyword>
<dbReference type="RefSeq" id="WP_051404602.1">
    <property type="nucleotide sequence ID" value="NZ_JAERIV010000041.1"/>
</dbReference>
<evidence type="ECO:0000256" key="1">
    <source>
        <dbReference type="SAM" id="Phobius"/>
    </source>
</evidence>
<evidence type="ECO:0000313" key="2">
    <source>
        <dbReference type="EMBL" id="SQB99526.1"/>
    </source>
</evidence>
<gene>
    <name evidence="2" type="ORF">NCTC13102_01851</name>
</gene>
<name>A0A2X3BJN3_9HELI</name>
<evidence type="ECO:0008006" key="4">
    <source>
        <dbReference type="Google" id="ProtNLM"/>
    </source>
</evidence>
<dbReference type="AlphaFoldDB" id="A0A2X3BJN3"/>
<dbReference type="Pfam" id="PF14899">
    <property type="entry name" value="DUF4492"/>
    <property type="match status" value="1"/>
</dbReference>
<feature type="transmembrane region" description="Helical" evidence="1">
    <location>
        <begin position="21"/>
        <end position="41"/>
    </location>
</feature>